<dbReference type="AlphaFoldDB" id="A0AAN6S7A3"/>
<keyword evidence="5" id="KW-1185">Reference proteome</keyword>
<feature type="compositionally biased region" description="Low complexity" evidence="1">
    <location>
        <begin position="59"/>
        <end position="81"/>
    </location>
</feature>
<keyword evidence="2" id="KW-0472">Membrane</keyword>
<evidence type="ECO:0000313" key="5">
    <source>
        <dbReference type="Proteomes" id="UP001303473"/>
    </source>
</evidence>
<feature type="region of interest" description="Disordered" evidence="1">
    <location>
        <begin position="45"/>
        <end position="106"/>
    </location>
</feature>
<evidence type="ECO:0000256" key="3">
    <source>
        <dbReference type="SAM" id="SignalP"/>
    </source>
</evidence>
<dbReference type="Proteomes" id="UP001303473">
    <property type="component" value="Unassembled WGS sequence"/>
</dbReference>
<gene>
    <name evidence="4" type="ORF">QBC46DRAFT_406192</name>
</gene>
<comment type="caution">
    <text evidence="4">The sequence shown here is derived from an EMBL/GenBank/DDBJ whole genome shotgun (WGS) entry which is preliminary data.</text>
</comment>
<protein>
    <submittedName>
        <fullName evidence="4">Uncharacterized protein</fullName>
    </submittedName>
</protein>
<proteinExistence type="predicted"/>
<reference evidence="5" key="1">
    <citation type="journal article" date="2023" name="Mol. Phylogenet. Evol.">
        <title>Genome-scale phylogeny and comparative genomics of the fungal order Sordariales.</title>
        <authorList>
            <person name="Hensen N."/>
            <person name="Bonometti L."/>
            <person name="Westerberg I."/>
            <person name="Brannstrom I.O."/>
            <person name="Guillou S."/>
            <person name="Cros-Aarteil S."/>
            <person name="Calhoun S."/>
            <person name="Haridas S."/>
            <person name="Kuo A."/>
            <person name="Mondo S."/>
            <person name="Pangilinan J."/>
            <person name="Riley R."/>
            <person name="LaButti K."/>
            <person name="Andreopoulos B."/>
            <person name="Lipzen A."/>
            <person name="Chen C."/>
            <person name="Yan M."/>
            <person name="Daum C."/>
            <person name="Ng V."/>
            <person name="Clum A."/>
            <person name="Steindorff A."/>
            <person name="Ohm R.A."/>
            <person name="Martin F."/>
            <person name="Silar P."/>
            <person name="Natvig D.O."/>
            <person name="Lalanne C."/>
            <person name="Gautier V."/>
            <person name="Ament-Velasquez S.L."/>
            <person name="Kruys A."/>
            <person name="Hutchinson M.I."/>
            <person name="Powell A.J."/>
            <person name="Barry K."/>
            <person name="Miller A.N."/>
            <person name="Grigoriev I.V."/>
            <person name="Debuchy R."/>
            <person name="Gladieux P."/>
            <person name="Hiltunen Thoren M."/>
            <person name="Johannesson H."/>
        </authorList>
    </citation>
    <scope>NUCLEOTIDE SEQUENCE [LARGE SCALE GENOMIC DNA]</scope>
    <source>
        <strain evidence="5">CBS 340.73</strain>
    </source>
</reference>
<sequence>MARIHNNLLLLLLASLFASLTAAASAPTFCKCTCFSNSTIIPLGPHKDAPPSPQPPASTPSTPSNKTPDSSGGSNPGDGSDAQQSSISQPRSQTAPDDIFGGGGGGLEKRASSSSCAQCNRAFCLKYNLPICRGAEEKDVMTSCFQRDSRKDQIIVWGFILGTCGLLGWAGIKRILEAREDNKGLPILGALGGGSRTVGAGGSGGASRMAGSGLLRRVTSAGAGTSDAADRGRYSPLGDSTGGGAGRGPP</sequence>
<organism evidence="4 5">
    <name type="scientific">Diplogelasinospora grovesii</name>
    <dbReference type="NCBI Taxonomy" id="303347"/>
    <lineage>
        <taxon>Eukaryota</taxon>
        <taxon>Fungi</taxon>
        <taxon>Dikarya</taxon>
        <taxon>Ascomycota</taxon>
        <taxon>Pezizomycotina</taxon>
        <taxon>Sordariomycetes</taxon>
        <taxon>Sordariomycetidae</taxon>
        <taxon>Sordariales</taxon>
        <taxon>Diplogelasinosporaceae</taxon>
        <taxon>Diplogelasinospora</taxon>
    </lineage>
</organism>
<feature type="transmembrane region" description="Helical" evidence="2">
    <location>
        <begin position="154"/>
        <end position="172"/>
    </location>
</feature>
<keyword evidence="3" id="KW-0732">Signal</keyword>
<dbReference type="PANTHER" id="PTHR36854">
    <property type="entry name" value="CHROMOSOME 9, WHOLE GENOME SHOTGUN SEQUENCE"/>
    <property type="match status" value="1"/>
</dbReference>
<evidence type="ECO:0000313" key="4">
    <source>
        <dbReference type="EMBL" id="KAK3942678.1"/>
    </source>
</evidence>
<evidence type="ECO:0000256" key="1">
    <source>
        <dbReference type="SAM" id="MobiDB-lite"/>
    </source>
</evidence>
<dbReference type="PANTHER" id="PTHR36854:SF1">
    <property type="entry name" value="TRANSMEMBRANE PROTEIN"/>
    <property type="match status" value="1"/>
</dbReference>
<keyword evidence="2" id="KW-1133">Transmembrane helix</keyword>
<feature type="signal peptide" evidence="3">
    <location>
        <begin position="1"/>
        <end position="23"/>
    </location>
</feature>
<feature type="compositionally biased region" description="Polar residues" evidence="1">
    <location>
        <begin position="82"/>
        <end position="95"/>
    </location>
</feature>
<dbReference type="EMBL" id="MU853772">
    <property type="protein sequence ID" value="KAK3942678.1"/>
    <property type="molecule type" value="Genomic_DNA"/>
</dbReference>
<feature type="region of interest" description="Disordered" evidence="1">
    <location>
        <begin position="221"/>
        <end position="250"/>
    </location>
</feature>
<keyword evidence="2" id="KW-0812">Transmembrane</keyword>
<evidence type="ECO:0000256" key="2">
    <source>
        <dbReference type="SAM" id="Phobius"/>
    </source>
</evidence>
<feature type="chain" id="PRO_5043045592" evidence="3">
    <location>
        <begin position="24"/>
        <end position="250"/>
    </location>
</feature>
<feature type="compositionally biased region" description="Gly residues" evidence="1">
    <location>
        <begin position="240"/>
        <end position="250"/>
    </location>
</feature>
<accession>A0AAN6S7A3</accession>
<name>A0AAN6S7A3_9PEZI</name>